<dbReference type="RefSeq" id="WP_098020885.1">
    <property type="nucleotide sequence ID" value="NZ_LT907988.1"/>
</dbReference>
<accession>A0A1C3K1R6</accession>
<feature type="domain" description="Bbp19-like phage" evidence="1">
    <location>
        <begin position="17"/>
        <end position="93"/>
    </location>
</feature>
<gene>
    <name evidence="2" type="ORF">ODI_03630</name>
    <name evidence="3" type="ORF">ODI_R1853</name>
</gene>
<evidence type="ECO:0000313" key="3">
    <source>
        <dbReference type="EMBL" id="SOE49116.1"/>
    </source>
</evidence>
<keyword evidence="4" id="KW-1185">Reference proteome</keyword>
<dbReference type="Pfam" id="PF25181">
    <property type="entry name" value="Phage_Bbp19"/>
    <property type="match status" value="1"/>
</dbReference>
<reference evidence="3 4" key="2">
    <citation type="submission" date="2017-08" db="EMBL/GenBank/DDBJ databases">
        <authorList>
            <person name="de Groot N.N."/>
        </authorList>
    </citation>
    <scope>NUCLEOTIDE SEQUENCE [LARGE SCALE GENOMIC DNA]</scope>
    <source>
        <strain evidence="3">Orrdi1</strain>
    </source>
</reference>
<dbReference type="EMBL" id="LT907988">
    <property type="protein sequence ID" value="SOE49116.1"/>
    <property type="molecule type" value="Genomic_DNA"/>
</dbReference>
<protein>
    <recommendedName>
        <fullName evidence="1">Bbp19-like phage domain-containing protein</fullName>
    </recommendedName>
</protein>
<sequence length="101" mass="11670">MNIRQKFQMMLRRRASYRSAFLDPAGQPTQAGAAILADLARFCRAYESTTVVSPVTRTVDTHASMQAEGRREVFNRLTYYLNLTEAQIYQMMERENARNSE</sequence>
<dbReference type="Proteomes" id="UP000078558">
    <property type="component" value="Chromosome I"/>
</dbReference>
<organism evidence="2 4">
    <name type="scientific">Orrella dioscoreae</name>
    <dbReference type="NCBI Taxonomy" id="1851544"/>
    <lineage>
        <taxon>Bacteria</taxon>
        <taxon>Pseudomonadati</taxon>
        <taxon>Pseudomonadota</taxon>
        <taxon>Betaproteobacteria</taxon>
        <taxon>Burkholderiales</taxon>
        <taxon>Alcaligenaceae</taxon>
        <taxon>Orrella</taxon>
    </lineage>
</organism>
<name>A0A1C3K1R6_9BURK</name>
<proteinExistence type="predicted"/>
<evidence type="ECO:0000259" key="1">
    <source>
        <dbReference type="Pfam" id="PF25181"/>
    </source>
</evidence>
<dbReference type="AlphaFoldDB" id="A0A1C3K1R6"/>
<dbReference type="OrthoDB" id="9021673at2"/>
<dbReference type="EMBL" id="FLRC01000017">
    <property type="protein sequence ID" value="SBT25327.1"/>
    <property type="molecule type" value="Genomic_DNA"/>
</dbReference>
<evidence type="ECO:0000313" key="4">
    <source>
        <dbReference type="Proteomes" id="UP000078558"/>
    </source>
</evidence>
<dbReference type="STRING" id="1851544.ODI_03630"/>
<dbReference type="InterPro" id="IPR057447">
    <property type="entry name" value="Bbp19-like_phage"/>
</dbReference>
<evidence type="ECO:0000313" key="2">
    <source>
        <dbReference type="EMBL" id="SBT25327.1"/>
    </source>
</evidence>
<dbReference type="KEGG" id="odi:ODI_R1853"/>
<reference evidence="2 4" key="1">
    <citation type="submission" date="2016-06" db="EMBL/GenBank/DDBJ databases">
        <authorList>
            <person name="Kjaerup R.B."/>
            <person name="Dalgaard T.S."/>
            <person name="Juul-Madsen H.R."/>
        </authorList>
    </citation>
    <scope>NUCLEOTIDE SEQUENCE [LARGE SCALE GENOMIC DNA]</scope>
    <source>
        <strain evidence="2">Orrdi1</strain>
    </source>
</reference>